<reference evidence="2 3" key="1">
    <citation type="submission" date="2014-08" db="EMBL/GenBank/DDBJ databases">
        <title>Genome sequence of Tetragenococcus muriaticus.</title>
        <authorList>
            <person name="Chuea-nongthon C."/>
            <person name="Rodtong S."/>
            <person name="Yongsawatdigul J."/>
            <person name="Steele J.L."/>
            <person name="Liu X.-y."/>
            <person name="Speers J."/>
            <person name="Glasner J.D."/>
            <person name="Neeno-Eckwall E.C."/>
        </authorList>
    </citation>
    <scope>NUCLEOTIDE SEQUENCE [LARGE SCALE GENOMIC DNA]</scope>
    <source>
        <strain evidence="2 3">3MR10-3</strain>
    </source>
</reference>
<name>A0A091BWE9_9ENTE</name>
<dbReference type="PATRIC" id="fig|1302648.3.peg.2186"/>
<evidence type="ECO:0000256" key="1">
    <source>
        <dbReference type="ARBA" id="ARBA00023118"/>
    </source>
</evidence>
<dbReference type="Pfam" id="PF09704">
    <property type="entry name" value="Cas_Cas5d"/>
    <property type="match status" value="1"/>
</dbReference>
<dbReference type="CDD" id="cd09645">
    <property type="entry name" value="Cas5_I-E"/>
    <property type="match status" value="1"/>
</dbReference>
<evidence type="ECO:0000313" key="3">
    <source>
        <dbReference type="Proteomes" id="UP000029381"/>
    </source>
</evidence>
<dbReference type="RefSeq" id="WP_028790895.1">
    <property type="nucleotide sequence ID" value="NZ_JPVT01000246.1"/>
</dbReference>
<proteinExistence type="predicted"/>
<dbReference type="AlphaFoldDB" id="A0A091BWE9"/>
<organism evidence="2 3">
    <name type="scientific">Tetragenococcus muriaticus 3MR10-3</name>
    <dbReference type="NCBI Taxonomy" id="1302648"/>
    <lineage>
        <taxon>Bacteria</taxon>
        <taxon>Bacillati</taxon>
        <taxon>Bacillota</taxon>
        <taxon>Bacilli</taxon>
        <taxon>Lactobacillales</taxon>
        <taxon>Enterococcaceae</taxon>
        <taxon>Tetragenococcus</taxon>
    </lineage>
</organism>
<evidence type="ECO:0000313" key="2">
    <source>
        <dbReference type="EMBL" id="KFN89069.1"/>
    </source>
</evidence>
<dbReference type="GO" id="GO:0043571">
    <property type="term" value="P:maintenance of CRISPR repeat elements"/>
    <property type="evidence" value="ECO:0007669"/>
    <property type="project" value="InterPro"/>
</dbReference>
<keyword evidence="3" id="KW-1185">Reference proteome</keyword>
<comment type="caution">
    <text evidence="2">The sequence shown here is derived from an EMBL/GenBank/DDBJ whole genome shotgun (WGS) entry which is preliminary data.</text>
</comment>
<sequence length="239" mass="27658">MKTLLLKFSGPLQSWGTSSHFETRETDRYPSKSAVIGMVAASLGYRRHEDKKIQELNALDFGVRIDQAGESLRDYHIAKKYKNNGEINRTYVTDRYYLEDAIFIVAIGHEDEQFVEKIEQGLKNPYFQPFMGRKSLPLPVDFFIKSSKESVIESLSQLSWKAAKWYKKRSSNQLTAYVDSDLVSEEPMQMRQDRVRSFSQKNRSFRFRGEAKIKIDVKSEMVEKDGFAREHDAFDALGG</sequence>
<keyword evidence="1" id="KW-0051">Antiviral defense</keyword>
<dbReference type="InterPro" id="IPR021124">
    <property type="entry name" value="CRISPR-assoc_prot_Cas5"/>
</dbReference>
<dbReference type="Proteomes" id="UP000029381">
    <property type="component" value="Unassembled WGS sequence"/>
</dbReference>
<dbReference type="GO" id="GO:0051607">
    <property type="term" value="P:defense response to virus"/>
    <property type="evidence" value="ECO:0007669"/>
    <property type="project" value="UniProtKB-KW"/>
</dbReference>
<gene>
    <name evidence="2" type="ORF">TMU3MR103_2233</name>
</gene>
<dbReference type="NCBIfam" id="TIGR02593">
    <property type="entry name" value="CRISPR_cas5"/>
    <property type="match status" value="1"/>
</dbReference>
<protein>
    <submittedName>
        <fullName evidence="2">CRISPR-associated CT1976 family protein</fullName>
    </submittedName>
</protein>
<dbReference type="EMBL" id="JPVT01000246">
    <property type="protein sequence ID" value="KFN89069.1"/>
    <property type="molecule type" value="Genomic_DNA"/>
</dbReference>
<dbReference type="NCBIfam" id="TIGR01868">
    <property type="entry name" value="casD_Cas5e"/>
    <property type="match status" value="1"/>
</dbReference>
<dbReference type="GO" id="GO:0003723">
    <property type="term" value="F:RNA binding"/>
    <property type="evidence" value="ECO:0007669"/>
    <property type="project" value="InterPro"/>
</dbReference>
<accession>A0A091BWE9</accession>
<dbReference type="InterPro" id="IPR010147">
    <property type="entry name" value="CRISPR-assoc_prot_CasD"/>
</dbReference>
<dbReference type="InterPro" id="IPR013422">
    <property type="entry name" value="CRISPR-assoc_prot_Cas5_N"/>
</dbReference>
<dbReference type="Gene3D" id="3.30.70.2660">
    <property type="match status" value="1"/>
</dbReference>